<dbReference type="EMBL" id="CP007452">
    <property type="protein sequence ID" value="AHM57250.1"/>
    <property type="molecule type" value="Genomic_DNA"/>
</dbReference>
<keyword evidence="2" id="KW-1185">Reference proteome</keyword>
<protein>
    <submittedName>
        <fullName evidence="1">Uncharacterized protein</fullName>
    </submittedName>
</protein>
<evidence type="ECO:0000313" key="1">
    <source>
        <dbReference type="EMBL" id="AHM57250.1"/>
    </source>
</evidence>
<evidence type="ECO:0000313" key="2">
    <source>
        <dbReference type="Proteomes" id="UP000019591"/>
    </source>
</evidence>
<accession>W8T8Q6</accession>
<dbReference type="AlphaFoldDB" id="W8T8Q6"/>
<dbReference type="Pfam" id="PF07205">
    <property type="entry name" value="DUF1413"/>
    <property type="match status" value="1"/>
</dbReference>
<organism evidence="1 2">
    <name type="scientific">Peptoclostridium acidaminophilum DSM 3953</name>
    <dbReference type="NCBI Taxonomy" id="1286171"/>
    <lineage>
        <taxon>Bacteria</taxon>
        <taxon>Bacillati</taxon>
        <taxon>Bacillota</taxon>
        <taxon>Clostridia</taxon>
        <taxon>Peptostreptococcales</taxon>
        <taxon>Peptoclostridiaceae</taxon>
        <taxon>Peptoclostridium</taxon>
    </lineage>
</organism>
<dbReference type="KEGG" id="eac:EAL2_c19690"/>
<dbReference type="HOGENOM" id="CLU_2116614_0_0_9"/>
<name>W8T8Q6_PEPAC</name>
<dbReference type="InterPro" id="IPR010813">
    <property type="entry name" value="DUF1413"/>
</dbReference>
<dbReference type="Proteomes" id="UP000019591">
    <property type="component" value="Chromosome"/>
</dbReference>
<gene>
    <name evidence="1" type="ORF">EAL2_c19690</name>
</gene>
<dbReference type="eggNOG" id="ENOG50334TT">
    <property type="taxonomic scope" value="Bacteria"/>
</dbReference>
<dbReference type="STRING" id="1286171.EAL2_c19690"/>
<sequence length="130" mass="14795">MKLRELILYSRGTGFMDNKSVQILFTDKQYQDLEKKAAKAGLTVPLYIKGIVLENDEFSLAYAKLIKKVDALPSGTRFTIRSLFGTEWTMGRGIKLSLGKTYYNQVEKKTINNVNAEGKDSSNVMWYVKL</sequence>
<proteinExistence type="predicted"/>
<reference evidence="1 2" key="1">
    <citation type="journal article" date="2014" name="Genome Announc.">
        <title>Complete Genome Sequence of Amino Acid-Utilizing Eubacterium acidaminophilum al-2 (DSM 3953).</title>
        <authorList>
            <person name="Poehlein A."/>
            <person name="Andreesen J.R."/>
            <person name="Daniel R."/>
        </authorList>
    </citation>
    <scope>NUCLEOTIDE SEQUENCE [LARGE SCALE GENOMIC DNA]</scope>
    <source>
        <strain evidence="1 2">DSM 3953</strain>
    </source>
</reference>